<dbReference type="Pfam" id="PF20414">
    <property type="entry name" value="DUF6698"/>
    <property type="match status" value="1"/>
</dbReference>
<comment type="caution">
    <text evidence="2">The sequence shown here is derived from an EMBL/GenBank/DDBJ whole genome shotgun (WGS) entry which is preliminary data.</text>
</comment>
<dbReference type="InterPro" id="IPR046521">
    <property type="entry name" value="DUF6698"/>
</dbReference>
<protein>
    <submittedName>
        <fullName evidence="2">Uncharacterized protein</fullName>
    </submittedName>
</protein>
<accession>A0A4Y7TVZ7</accession>
<name>A0A4Y7TVZ7_COPMI</name>
<feature type="compositionally biased region" description="Acidic residues" evidence="1">
    <location>
        <begin position="392"/>
        <end position="401"/>
    </location>
</feature>
<dbReference type="EMBL" id="QPFP01000003">
    <property type="protein sequence ID" value="TEB37739.1"/>
    <property type="molecule type" value="Genomic_DNA"/>
</dbReference>
<sequence length="645" mass="71434">MANTINNADTPYLSLFLLPSPPSPPTAVPWMPAQPAPGNDQQDPPRYPPEALSFEHIHNEEHVAMLVNGLRAVKSTSDVQSVEIVHKYHLKARAIPMRVHPLLPVQRILYAGLSLPLVEGWTGYQDDKRVVFGYLKKLIPNIDHTCRALIQIDPHLFTLLHTRLQIAALRGLEANTRSFNEASVGKRLLLEDPLLDEFEPKLLVTLDKSLRGFNNITCRHLICPMEYSELYQRDRDAFLAAVDSGEIKIKAAKIPTLCYPFGHKYVPGWLDENLFESELAVRGINLLLVGSSTIFGGPPASKNRSTAAKHEVVEVDPPILALIYTLLRHTASSAREFSGNDGVFRNDVFYRNIRQLLPEGSEFTKRVLGKLNKKITNLRSAPKGKNTYVTPEDSDEEDIVESEPTSPYQDDFDDIYDLEEEVVITAKGTSLQPFAPEDGKGDEQDDQGRQDGQGEQDDKGRQDGQGEQDDKGGQDDTDNDSPEAREVDEREAHSIAAVGARFARQGKFLQALVCLNEALLFAKPGTAKHKEISTCATLVSDRMAKDAQTRKTVRSPAKSQLSQAPLESPAPSSPPKQKRSRSPSTAPVEEPLVAPLDDDKPASERPPTKKRRQRGPRMQGALVPTRQLPPRAGTGRTTSIASYRA</sequence>
<feature type="region of interest" description="Disordered" evidence="1">
    <location>
        <begin position="381"/>
        <end position="411"/>
    </location>
</feature>
<dbReference type="OrthoDB" id="3220614at2759"/>
<feature type="compositionally biased region" description="Polar residues" evidence="1">
    <location>
        <begin position="635"/>
        <end position="645"/>
    </location>
</feature>
<feature type="compositionally biased region" description="Basic and acidic residues" evidence="1">
    <location>
        <begin position="482"/>
        <end position="492"/>
    </location>
</feature>
<feature type="region of interest" description="Disordered" evidence="1">
    <location>
        <begin position="539"/>
        <end position="645"/>
    </location>
</feature>
<feature type="compositionally biased region" description="Basic and acidic residues" evidence="1">
    <location>
        <begin position="456"/>
        <end position="474"/>
    </location>
</feature>
<proteinExistence type="predicted"/>
<keyword evidence="3" id="KW-1185">Reference proteome</keyword>
<dbReference type="Proteomes" id="UP000298030">
    <property type="component" value="Unassembled WGS sequence"/>
</dbReference>
<reference evidence="2 3" key="1">
    <citation type="journal article" date="2019" name="Nat. Ecol. Evol.">
        <title>Megaphylogeny resolves global patterns of mushroom evolution.</title>
        <authorList>
            <person name="Varga T."/>
            <person name="Krizsan K."/>
            <person name="Foldi C."/>
            <person name="Dima B."/>
            <person name="Sanchez-Garcia M."/>
            <person name="Sanchez-Ramirez S."/>
            <person name="Szollosi G.J."/>
            <person name="Szarkandi J.G."/>
            <person name="Papp V."/>
            <person name="Albert L."/>
            <person name="Andreopoulos W."/>
            <person name="Angelini C."/>
            <person name="Antonin V."/>
            <person name="Barry K.W."/>
            <person name="Bougher N.L."/>
            <person name="Buchanan P."/>
            <person name="Buyck B."/>
            <person name="Bense V."/>
            <person name="Catcheside P."/>
            <person name="Chovatia M."/>
            <person name="Cooper J."/>
            <person name="Damon W."/>
            <person name="Desjardin D."/>
            <person name="Finy P."/>
            <person name="Geml J."/>
            <person name="Haridas S."/>
            <person name="Hughes K."/>
            <person name="Justo A."/>
            <person name="Karasinski D."/>
            <person name="Kautmanova I."/>
            <person name="Kiss B."/>
            <person name="Kocsube S."/>
            <person name="Kotiranta H."/>
            <person name="LaButti K.M."/>
            <person name="Lechner B.E."/>
            <person name="Liimatainen K."/>
            <person name="Lipzen A."/>
            <person name="Lukacs Z."/>
            <person name="Mihaltcheva S."/>
            <person name="Morgado L.N."/>
            <person name="Niskanen T."/>
            <person name="Noordeloos M.E."/>
            <person name="Ohm R.A."/>
            <person name="Ortiz-Santana B."/>
            <person name="Ovrebo C."/>
            <person name="Racz N."/>
            <person name="Riley R."/>
            <person name="Savchenko A."/>
            <person name="Shiryaev A."/>
            <person name="Soop K."/>
            <person name="Spirin V."/>
            <person name="Szebenyi C."/>
            <person name="Tomsovsky M."/>
            <person name="Tulloss R.E."/>
            <person name="Uehling J."/>
            <person name="Grigoriev I.V."/>
            <person name="Vagvolgyi C."/>
            <person name="Papp T."/>
            <person name="Martin F.M."/>
            <person name="Miettinen O."/>
            <person name="Hibbett D.S."/>
            <person name="Nagy L.G."/>
        </authorList>
    </citation>
    <scope>NUCLEOTIDE SEQUENCE [LARGE SCALE GENOMIC DNA]</scope>
    <source>
        <strain evidence="2 3">FP101781</strain>
    </source>
</reference>
<feature type="compositionally biased region" description="Basic and acidic residues" evidence="1">
    <location>
        <begin position="437"/>
        <end position="449"/>
    </location>
</feature>
<feature type="region of interest" description="Disordered" evidence="1">
    <location>
        <begin position="26"/>
        <end position="47"/>
    </location>
</feature>
<gene>
    <name evidence="2" type="ORF">FA13DRAFT_1785649</name>
</gene>
<feature type="compositionally biased region" description="Basic and acidic residues" evidence="1">
    <location>
        <begin position="597"/>
        <end position="607"/>
    </location>
</feature>
<evidence type="ECO:0000313" key="2">
    <source>
        <dbReference type="EMBL" id="TEB37739.1"/>
    </source>
</evidence>
<dbReference type="AlphaFoldDB" id="A0A4Y7TVZ7"/>
<evidence type="ECO:0000313" key="3">
    <source>
        <dbReference type="Proteomes" id="UP000298030"/>
    </source>
</evidence>
<feature type="compositionally biased region" description="Low complexity" evidence="1">
    <location>
        <begin position="561"/>
        <end position="570"/>
    </location>
</feature>
<feature type="region of interest" description="Disordered" evidence="1">
    <location>
        <begin position="427"/>
        <end position="492"/>
    </location>
</feature>
<organism evidence="2 3">
    <name type="scientific">Coprinellus micaceus</name>
    <name type="common">Glistening ink-cap mushroom</name>
    <name type="synonym">Coprinus micaceus</name>
    <dbReference type="NCBI Taxonomy" id="71717"/>
    <lineage>
        <taxon>Eukaryota</taxon>
        <taxon>Fungi</taxon>
        <taxon>Dikarya</taxon>
        <taxon>Basidiomycota</taxon>
        <taxon>Agaricomycotina</taxon>
        <taxon>Agaricomycetes</taxon>
        <taxon>Agaricomycetidae</taxon>
        <taxon>Agaricales</taxon>
        <taxon>Agaricineae</taxon>
        <taxon>Psathyrellaceae</taxon>
        <taxon>Coprinellus</taxon>
    </lineage>
</organism>
<evidence type="ECO:0000256" key="1">
    <source>
        <dbReference type="SAM" id="MobiDB-lite"/>
    </source>
</evidence>
<feature type="compositionally biased region" description="Pro residues" evidence="1">
    <location>
        <begin position="26"/>
        <end position="35"/>
    </location>
</feature>